<dbReference type="Proteomes" id="UP001437256">
    <property type="component" value="Unassembled WGS sequence"/>
</dbReference>
<dbReference type="EMBL" id="JBBXMP010000009">
    <property type="protein sequence ID" value="KAL0069923.1"/>
    <property type="molecule type" value="Genomic_DNA"/>
</dbReference>
<feature type="compositionally biased region" description="Low complexity" evidence="1">
    <location>
        <begin position="169"/>
        <end position="201"/>
    </location>
</feature>
<evidence type="ECO:0000313" key="2">
    <source>
        <dbReference type="EMBL" id="KAL0069923.1"/>
    </source>
</evidence>
<feature type="region of interest" description="Disordered" evidence="1">
    <location>
        <begin position="1"/>
        <end position="212"/>
    </location>
</feature>
<keyword evidence="3" id="KW-1185">Reference proteome</keyword>
<feature type="compositionally biased region" description="Basic and acidic residues" evidence="1">
    <location>
        <begin position="1"/>
        <end position="10"/>
    </location>
</feature>
<feature type="compositionally biased region" description="Polar residues" evidence="1">
    <location>
        <begin position="94"/>
        <end position="103"/>
    </location>
</feature>
<organism evidence="2 3">
    <name type="scientific">Marasmius tenuissimus</name>
    <dbReference type="NCBI Taxonomy" id="585030"/>
    <lineage>
        <taxon>Eukaryota</taxon>
        <taxon>Fungi</taxon>
        <taxon>Dikarya</taxon>
        <taxon>Basidiomycota</taxon>
        <taxon>Agaricomycotina</taxon>
        <taxon>Agaricomycetes</taxon>
        <taxon>Agaricomycetidae</taxon>
        <taxon>Agaricales</taxon>
        <taxon>Marasmiineae</taxon>
        <taxon>Marasmiaceae</taxon>
        <taxon>Marasmius</taxon>
    </lineage>
</organism>
<reference evidence="2 3" key="1">
    <citation type="submission" date="2024-05" db="EMBL/GenBank/DDBJ databases">
        <title>A draft genome resource for the thread blight pathogen Marasmius tenuissimus strain MS-2.</title>
        <authorList>
            <person name="Yulfo-Soto G.E."/>
            <person name="Baruah I.K."/>
            <person name="Amoako-Attah I."/>
            <person name="Bukari Y."/>
            <person name="Meinhardt L.W."/>
            <person name="Bailey B.A."/>
            <person name="Cohen S.P."/>
        </authorList>
    </citation>
    <scope>NUCLEOTIDE SEQUENCE [LARGE SCALE GENOMIC DNA]</scope>
    <source>
        <strain evidence="2 3">MS-2</strain>
    </source>
</reference>
<sequence>MAPSSPERRSTRNPALSPRAPQATRERRCRQCPPPHPLQRECVIHSRRARTRAAKLKPQSPSVSIDGGTPRSSGNPEPPSEPRQDTTTPPPNVQLPTSSTSVEGGSLPIAATTAASELDQSTPDSSDEPEALASSMLLQPNVSPPPVAAPQSLEGSDLEVGGSYLPITSGGSVSSPPVVAHPGSTLPGSSPSSSSVSSSPLPSTPSTPSPSTRVRYARTYLHGQRQHPTRAKPTFGSMIATKGSSRYEVVRTGSLVGRVDRKDMNRRFTRGLDRILLNCERLADETGCWLYLATNHPSVHGEYVHWMSPSMHQDLPSDTRVRFDDTAGGLFAALKAARRQNIVDVHLEASQCRAELDAAKEDAAQKQALIDRLTAYVSSQGGDINRLLA</sequence>
<feature type="compositionally biased region" description="Basic residues" evidence="1">
    <location>
        <begin position="45"/>
        <end position="55"/>
    </location>
</feature>
<evidence type="ECO:0000256" key="1">
    <source>
        <dbReference type="SAM" id="MobiDB-lite"/>
    </source>
</evidence>
<comment type="caution">
    <text evidence="2">The sequence shown here is derived from an EMBL/GenBank/DDBJ whole genome shotgun (WGS) entry which is preliminary data.</text>
</comment>
<gene>
    <name evidence="2" type="ORF">AAF712_002818</name>
</gene>
<protein>
    <submittedName>
        <fullName evidence="2">Uncharacterized protein</fullName>
    </submittedName>
</protein>
<proteinExistence type="predicted"/>
<evidence type="ECO:0000313" key="3">
    <source>
        <dbReference type="Proteomes" id="UP001437256"/>
    </source>
</evidence>
<accession>A0ABR3A8J8</accession>
<name>A0ABR3A8J8_9AGAR</name>
<feature type="compositionally biased region" description="Polar residues" evidence="1">
    <location>
        <begin position="113"/>
        <end position="124"/>
    </location>
</feature>